<comment type="caution">
    <text evidence="5">The sequence shown here is derived from an EMBL/GenBank/DDBJ whole genome shotgun (WGS) entry which is preliminary data.</text>
</comment>
<evidence type="ECO:0000313" key="5">
    <source>
        <dbReference type="EMBL" id="EKC63670.1"/>
    </source>
</evidence>
<dbReference type="InterPro" id="IPR039424">
    <property type="entry name" value="SBP_5"/>
</dbReference>
<dbReference type="PANTHER" id="PTHR30290:SF9">
    <property type="entry name" value="OLIGOPEPTIDE-BINDING PROTEIN APPA"/>
    <property type="match status" value="1"/>
</dbReference>
<dbReference type="GO" id="GO:0015833">
    <property type="term" value="P:peptide transport"/>
    <property type="evidence" value="ECO:0007669"/>
    <property type="project" value="TreeGrafter"/>
</dbReference>
<dbReference type="Gene3D" id="3.10.105.10">
    <property type="entry name" value="Dipeptide-binding Protein, Domain 3"/>
    <property type="match status" value="1"/>
</dbReference>
<sequence length="337" mass="36393">KDNDDGTVTVTLSRANTQFPALLNIPVIEDGAADSTYPSGTGLYQFASDHQSLTVYSGHPDADKAPADVIYLMECKSVEEIVSAFDDGQLDLALSDPSSGTDLSFSSLNDQRQYATTNLQYVGFNTNSSFFMTARYRQPFNYVIDRTFAVALLHDCAVATALPVHPASTLYDNALNESLSYDLDKAKKLFDELKIVDYDGDGEREYIPDGQSPLDISLSLIVYADSTAKVSMANKIAADLTSIGIPVKVRELSWDNYQDALKGGKYDMYYGEVALPADFDLSALLKAGGSLNYGGITTGTYADVINAYLAAADTDRAAACRTMLQTISDTAPIVPVC</sequence>
<comment type="similarity">
    <text evidence="1">Belongs to the bacterial solute-binding protein 5 family.</text>
</comment>
<feature type="non-terminal residue" evidence="5">
    <location>
        <position position="337"/>
    </location>
</feature>
<dbReference type="PANTHER" id="PTHR30290">
    <property type="entry name" value="PERIPLASMIC BINDING COMPONENT OF ABC TRANSPORTER"/>
    <property type="match status" value="1"/>
</dbReference>
<dbReference type="InterPro" id="IPR000914">
    <property type="entry name" value="SBP_5_dom"/>
</dbReference>
<evidence type="ECO:0000259" key="4">
    <source>
        <dbReference type="Pfam" id="PF00496"/>
    </source>
</evidence>
<keyword evidence="2" id="KW-0813">Transport</keyword>
<proteinExistence type="inferred from homology"/>
<dbReference type="EMBL" id="AJWY01007551">
    <property type="protein sequence ID" value="EKC63670.1"/>
    <property type="molecule type" value="Genomic_DNA"/>
</dbReference>
<evidence type="ECO:0000256" key="2">
    <source>
        <dbReference type="ARBA" id="ARBA00022448"/>
    </source>
</evidence>
<dbReference type="SUPFAM" id="SSF53850">
    <property type="entry name" value="Periplasmic binding protein-like II"/>
    <property type="match status" value="1"/>
</dbReference>
<protein>
    <submittedName>
        <fullName evidence="5">Bacterial extracellular solute-binding protein, family 5</fullName>
    </submittedName>
</protein>
<organism evidence="5">
    <name type="scientific">human gut metagenome</name>
    <dbReference type="NCBI Taxonomy" id="408170"/>
    <lineage>
        <taxon>unclassified sequences</taxon>
        <taxon>metagenomes</taxon>
        <taxon>organismal metagenomes</taxon>
    </lineage>
</organism>
<feature type="domain" description="Solute-binding protein family 5" evidence="4">
    <location>
        <begin position="2"/>
        <end position="271"/>
    </location>
</feature>
<gene>
    <name evidence="5" type="ORF">LEA_11222</name>
</gene>
<keyword evidence="3" id="KW-0732">Signal</keyword>
<feature type="non-terminal residue" evidence="5">
    <location>
        <position position="1"/>
    </location>
</feature>
<evidence type="ECO:0000256" key="1">
    <source>
        <dbReference type="ARBA" id="ARBA00005695"/>
    </source>
</evidence>
<dbReference type="Pfam" id="PF00496">
    <property type="entry name" value="SBP_bac_5"/>
    <property type="match status" value="1"/>
</dbReference>
<accession>K1TB63</accession>
<reference evidence="5" key="1">
    <citation type="journal article" date="2013" name="Environ. Microbiol.">
        <title>Microbiota from the distal guts of lean and obese adolescents exhibit partial functional redundancy besides clear differences in community structure.</title>
        <authorList>
            <person name="Ferrer M."/>
            <person name="Ruiz A."/>
            <person name="Lanza F."/>
            <person name="Haange S.B."/>
            <person name="Oberbach A."/>
            <person name="Till H."/>
            <person name="Bargiela R."/>
            <person name="Campoy C."/>
            <person name="Segura M.T."/>
            <person name="Richter M."/>
            <person name="von Bergen M."/>
            <person name="Seifert J."/>
            <person name="Suarez A."/>
        </authorList>
    </citation>
    <scope>NUCLEOTIDE SEQUENCE</scope>
</reference>
<dbReference type="AlphaFoldDB" id="K1TB63"/>
<evidence type="ECO:0000256" key="3">
    <source>
        <dbReference type="ARBA" id="ARBA00022729"/>
    </source>
</evidence>
<dbReference type="GO" id="GO:1904680">
    <property type="term" value="F:peptide transmembrane transporter activity"/>
    <property type="evidence" value="ECO:0007669"/>
    <property type="project" value="TreeGrafter"/>
</dbReference>
<name>K1TB63_9ZZZZ</name>